<dbReference type="SUPFAM" id="SSF46785">
    <property type="entry name" value="Winged helix' DNA-binding domain"/>
    <property type="match status" value="1"/>
</dbReference>
<dbReference type="InterPro" id="IPR036390">
    <property type="entry name" value="WH_DNA-bd_sf"/>
</dbReference>
<feature type="domain" description="WYL" evidence="2">
    <location>
        <begin position="154"/>
        <end position="216"/>
    </location>
</feature>
<dbReference type="Gene3D" id="1.10.10.10">
    <property type="entry name" value="Winged helix-like DNA-binding domain superfamily/Winged helix DNA-binding domain"/>
    <property type="match status" value="1"/>
</dbReference>
<dbReference type="PANTHER" id="PTHR34580">
    <property type="match status" value="1"/>
</dbReference>
<dbReference type="Pfam" id="PF13280">
    <property type="entry name" value="WYL"/>
    <property type="match status" value="1"/>
</dbReference>
<dbReference type="Pfam" id="PF08279">
    <property type="entry name" value="HTH_11"/>
    <property type="match status" value="1"/>
</dbReference>
<sequence length="243" mass="28456">MQTSFDKRMERRTRLLGLLRSEEHWTSTDLREQLGISQRTLMRELSDLRDAGYPIDSDRGRGGGIRLNGRWGIERLNLSHQEVVELILALAVMENLQSPLLTGNLKAIRQKLFQAFPQEQRSKVNELRKRILIGDKASKNVASFYKTPDAPLSETIASAFLQQQCLEIDYLSEAYKRTTRVIEPHYILLNWPAWYIIAWDHLRTTTRTFRIDRIKRTSPREESFALRPKTQFQDIFADYFEAI</sequence>
<dbReference type="OrthoDB" id="7173212at2"/>
<dbReference type="InterPro" id="IPR051534">
    <property type="entry name" value="CBASS_pafABC_assoc_protein"/>
</dbReference>
<dbReference type="PANTHER" id="PTHR34580:SF1">
    <property type="entry name" value="PROTEIN PAFC"/>
    <property type="match status" value="1"/>
</dbReference>
<feature type="domain" description="Helix-turn-helix type 11" evidence="1">
    <location>
        <begin position="11"/>
        <end position="62"/>
    </location>
</feature>
<evidence type="ECO:0000313" key="4">
    <source>
        <dbReference type="Proteomes" id="UP000219439"/>
    </source>
</evidence>
<dbReference type="InterPro" id="IPR013196">
    <property type="entry name" value="HTH_11"/>
</dbReference>
<protein>
    <submittedName>
        <fullName evidence="3">Predicted DNA-binding transcriptional regulator YafY, contains an HTH and WYL domains</fullName>
    </submittedName>
</protein>
<gene>
    <name evidence="3" type="ORF">SAMN06265368_2543</name>
</gene>
<accession>A0A285PH43</accession>
<keyword evidence="3" id="KW-0238">DNA-binding</keyword>
<dbReference type="Proteomes" id="UP000219439">
    <property type="component" value="Unassembled WGS sequence"/>
</dbReference>
<organism evidence="3 4">
    <name type="scientific">Cohaesibacter gelatinilyticus</name>
    <dbReference type="NCBI Taxonomy" id="372072"/>
    <lineage>
        <taxon>Bacteria</taxon>
        <taxon>Pseudomonadati</taxon>
        <taxon>Pseudomonadota</taxon>
        <taxon>Alphaproteobacteria</taxon>
        <taxon>Hyphomicrobiales</taxon>
        <taxon>Cohaesibacteraceae</taxon>
    </lineage>
</organism>
<dbReference type="PROSITE" id="PS52050">
    <property type="entry name" value="WYL"/>
    <property type="match status" value="1"/>
</dbReference>
<dbReference type="AlphaFoldDB" id="A0A285PH43"/>
<evidence type="ECO:0000313" key="3">
    <source>
        <dbReference type="EMBL" id="SNZ19456.1"/>
    </source>
</evidence>
<dbReference type="GO" id="GO:0003677">
    <property type="term" value="F:DNA binding"/>
    <property type="evidence" value="ECO:0007669"/>
    <property type="project" value="UniProtKB-KW"/>
</dbReference>
<dbReference type="EMBL" id="OBEL01000002">
    <property type="protein sequence ID" value="SNZ19456.1"/>
    <property type="molecule type" value="Genomic_DNA"/>
</dbReference>
<reference evidence="3 4" key="1">
    <citation type="submission" date="2017-09" db="EMBL/GenBank/DDBJ databases">
        <authorList>
            <person name="Ehlers B."/>
            <person name="Leendertz F.H."/>
        </authorList>
    </citation>
    <scope>NUCLEOTIDE SEQUENCE [LARGE SCALE GENOMIC DNA]</scope>
    <source>
        <strain evidence="3 4">DSM 18289</strain>
    </source>
</reference>
<name>A0A285PH43_9HYPH</name>
<keyword evidence="4" id="KW-1185">Reference proteome</keyword>
<dbReference type="InterPro" id="IPR036388">
    <property type="entry name" value="WH-like_DNA-bd_sf"/>
</dbReference>
<dbReference type="InterPro" id="IPR026881">
    <property type="entry name" value="WYL_dom"/>
</dbReference>
<evidence type="ECO:0000259" key="1">
    <source>
        <dbReference type="Pfam" id="PF08279"/>
    </source>
</evidence>
<evidence type="ECO:0000259" key="2">
    <source>
        <dbReference type="Pfam" id="PF13280"/>
    </source>
</evidence>
<proteinExistence type="predicted"/>